<evidence type="ECO:0000256" key="6">
    <source>
        <dbReference type="ARBA" id="ARBA00023163"/>
    </source>
</evidence>
<dbReference type="GO" id="GO:0000976">
    <property type="term" value="F:transcription cis-regulatory region binding"/>
    <property type="evidence" value="ECO:0007669"/>
    <property type="project" value="TreeGrafter"/>
</dbReference>
<dbReference type="InterPro" id="IPR036390">
    <property type="entry name" value="WH_DNA-bd_sf"/>
</dbReference>
<gene>
    <name evidence="9" type="ORF">H9882_01345</name>
</gene>
<organism evidence="9 10">
    <name type="scientific">Candidatus Allofournierella pullistercoris</name>
    <dbReference type="NCBI Taxonomy" id="2838597"/>
    <lineage>
        <taxon>Bacteria</taxon>
        <taxon>Bacillati</taxon>
        <taxon>Bacillota</taxon>
        <taxon>Clostridia</taxon>
        <taxon>Eubacteriales</taxon>
        <taxon>Oscillospiraceae</taxon>
        <taxon>Allofournierella</taxon>
    </lineage>
</organism>
<dbReference type="Gene3D" id="3.30.1490.190">
    <property type="match status" value="1"/>
</dbReference>
<dbReference type="InterPro" id="IPR043135">
    <property type="entry name" value="Fur_C"/>
</dbReference>
<dbReference type="SUPFAM" id="SSF46785">
    <property type="entry name" value="Winged helix' DNA-binding domain"/>
    <property type="match status" value="1"/>
</dbReference>
<keyword evidence="3 7" id="KW-0862">Zinc</keyword>
<comment type="cofactor">
    <cofactor evidence="8">
        <name>Mn(2+)</name>
        <dbReference type="ChEBI" id="CHEBI:29035"/>
    </cofactor>
    <cofactor evidence="8">
        <name>Fe(2+)</name>
        <dbReference type="ChEBI" id="CHEBI:29033"/>
    </cofactor>
    <text evidence="8">Binds 1 Mn(2+) or Fe(2+) ion per subunit.</text>
</comment>
<keyword evidence="2" id="KW-0678">Repressor</keyword>
<evidence type="ECO:0000256" key="2">
    <source>
        <dbReference type="ARBA" id="ARBA00022491"/>
    </source>
</evidence>
<dbReference type="AlphaFoldDB" id="A0A948WQC7"/>
<evidence type="ECO:0000313" key="10">
    <source>
        <dbReference type="Proteomes" id="UP000713596"/>
    </source>
</evidence>
<dbReference type="PANTHER" id="PTHR33202">
    <property type="entry name" value="ZINC UPTAKE REGULATION PROTEIN"/>
    <property type="match status" value="1"/>
</dbReference>
<feature type="binding site" evidence="7">
    <location>
        <position position="93"/>
    </location>
    <ligand>
        <name>Zn(2+)</name>
        <dbReference type="ChEBI" id="CHEBI:29105"/>
    </ligand>
</feature>
<proteinExistence type="inferred from homology"/>
<dbReference type="InterPro" id="IPR036388">
    <property type="entry name" value="WH-like_DNA-bd_sf"/>
</dbReference>
<keyword evidence="7" id="KW-0479">Metal-binding</keyword>
<evidence type="ECO:0000313" key="9">
    <source>
        <dbReference type="EMBL" id="MBU3805539.1"/>
    </source>
</evidence>
<feature type="binding site" evidence="7">
    <location>
        <position position="136"/>
    </location>
    <ligand>
        <name>Zn(2+)</name>
        <dbReference type="ChEBI" id="CHEBI:29105"/>
    </ligand>
</feature>
<evidence type="ECO:0000256" key="8">
    <source>
        <dbReference type="PIRSR" id="PIRSR602481-2"/>
    </source>
</evidence>
<evidence type="ECO:0000256" key="7">
    <source>
        <dbReference type="PIRSR" id="PIRSR602481-1"/>
    </source>
</evidence>
<comment type="similarity">
    <text evidence="1">Belongs to the Fur family.</text>
</comment>
<dbReference type="GO" id="GO:0008270">
    <property type="term" value="F:zinc ion binding"/>
    <property type="evidence" value="ECO:0007669"/>
    <property type="project" value="TreeGrafter"/>
</dbReference>
<dbReference type="GO" id="GO:0003700">
    <property type="term" value="F:DNA-binding transcription factor activity"/>
    <property type="evidence" value="ECO:0007669"/>
    <property type="project" value="InterPro"/>
</dbReference>
<accession>A0A948WQC7</accession>
<reference evidence="9" key="2">
    <citation type="submission" date="2021-04" db="EMBL/GenBank/DDBJ databases">
        <authorList>
            <person name="Gilroy R."/>
        </authorList>
    </citation>
    <scope>NUCLEOTIDE SEQUENCE</scope>
    <source>
        <strain evidence="9">B5_2728</strain>
    </source>
</reference>
<comment type="cofactor">
    <cofactor evidence="7">
        <name>Zn(2+)</name>
        <dbReference type="ChEBI" id="CHEBI:29105"/>
    </cofactor>
    <text evidence="7">Binds 1 zinc ion per subunit.</text>
</comment>
<reference evidence="9" key="1">
    <citation type="journal article" date="2021" name="PeerJ">
        <title>Extensive microbial diversity within the chicken gut microbiome revealed by metagenomics and culture.</title>
        <authorList>
            <person name="Gilroy R."/>
            <person name="Ravi A."/>
            <person name="Getino M."/>
            <person name="Pursley I."/>
            <person name="Horton D.L."/>
            <person name="Alikhan N.F."/>
            <person name="Baker D."/>
            <person name="Gharbi K."/>
            <person name="Hall N."/>
            <person name="Watson M."/>
            <person name="Adriaenssens E.M."/>
            <person name="Foster-Nyarko E."/>
            <person name="Jarju S."/>
            <person name="Secka A."/>
            <person name="Antonio M."/>
            <person name="Oren A."/>
            <person name="Chaudhuri R.R."/>
            <person name="La Ragione R."/>
            <person name="Hildebrand F."/>
            <person name="Pallen M.J."/>
        </authorList>
    </citation>
    <scope>NUCLEOTIDE SEQUENCE</scope>
    <source>
        <strain evidence="9">B5_2728</strain>
    </source>
</reference>
<keyword evidence="8" id="KW-0408">Iron</keyword>
<dbReference type="PANTHER" id="PTHR33202:SF7">
    <property type="entry name" value="FERRIC UPTAKE REGULATION PROTEIN"/>
    <property type="match status" value="1"/>
</dbReference>
<feature type="binding site" evidence="7">
    <location>
        <position position="96"/>
    </location>
    <ligand>
        <name>Zn(2+)</name>
        <dbReference type="ChEBI" id="CHEBI:29105"/>
    </ligand>
</feature>
<evidence type="ECO:0000256" key="5">
    <source>
        <dbReference type="ARBA" id="ARBA00023125"/>
    </source>
</evidence>
<dbReference type="Proteomes" id="UP000713596">
    <property type="component" value="Unassembled WGS sequence"/>
</dbReference>
<dbReference type="InterPro" id="IPR002481">
    <property type="entry name" value="FUR"/>
</dbReference>
<name>A0A948WQC7_9FIRM</name>
<dbReference type="GO" id="GO:0045892">
    <property type="term" value="P:negative regulation of DNA-templated transcription"/>
    <property type="evidence" value="ECO:0007669"/>
    <property type="project" value="TreeGrafter"/>
</dbReference>
<dbReference type="EMBL" id="JAHLFP010000008">
    <property type="protein sequence ID" value="MBU3805539.1"/>
    <property type="molecule type" value="Genomic_DNA"/>
</dbReference>
<comment type="caution">
    <text evidence="9">The sequence shown here is derived from an EMBL/GenBank/DDBJ whole genome shotgun (WGS) entry which is preliminary data.</text>
</comment>
<keyword evidence="5" id="KW-0238">DNA-binding</keyword>
<evidence type="ECO:0000256" key="4">
    <source>
        <dbReference type="ARBA" id="ARBA00023015"/>
    </source>
</evidence>
<feature type="binding site" evidence="8">
    <location>
        <position position="108"/>
    </location>
    <ligand>
        <name>Fe cation</name>
        <dbReference type="ChEBI" id="CHEBI:24875"/>
    </ligand>
</feature>
<protein>
    <submittedName>
        <fullName evidence="9">Transcriptional repressor</fullName>
    </submittedName>
</protein>
<evidence type="ECO:0000256" key="3">
    <source>
        <dbReference type="ARBA" id="ARBA00022833"/>
    </source>
</evidence>
<dbReference type="Pfam" id="PF01475">
    <property type="entry name" value="FUR"/>
    <property type="match status" value="1"/>
</dbReference>
<sequence>MAPKQGYRTRQGEELLQYLQSIPGQHCTVNDICLHFSSQGRSIGVATVYRHLERMVEQGMVHKYTVDAGTPACFVYKPESQQEGCGQSFHCKCDCCGALIHLECGQLEQLTAHLMEHHGFVINPMRTVLYGLCQSCRQKQEQTAHTSHSHTCCDCNHH</sequence>
<evidence type="ECO:0000256" key="1">
    <source>
        <dbReference type="ARBA" id="ARBA00007957"/>
    </source>
</evidence>
<feature type="binding site" evidence="7">
    <location>
        <position position="133"/>
    </location>
    <ligand>
        <name>Zn(2+)</name>
        <dbReference type="ChEBI" id="CHEBI:29105"/>
    </ligand>
</feature>
<keyword evidence="4" id="KW-0805">Transcription regulation</keyword>
<dbReference type="GO" id="GO:1900376">
    <property type="term" value="P:regulation of secondary metabolite biosynthetic process"/>
    <property type="evidence" value="ECO:0007669"/>
    <property type="project" value="TreeGrafter"/>
</dbReference>
<keyword evidence="6" id="KW-0804">Transcription</keyword>
<dbReference type="Gene3D" id="1.10.10.10">
    <property type="entry name" value="Winged helix-like DNA-binding domain superfamily/Winged helix DNA-binding domain"/>
    <property type="match status" value="1"/>
</dbReference>